<dbReference type="InterPro" id="IPR023214">
    <property type="entry name" value="HAD_sf"/>
</dbReference>
<gene>
    <name evidence="4" type="primary">mtnC</name>
    <name evidence="5" type="ORF">FHX73_11928</name>
</gene>
<dbReference type="Pfam" id="PF00702">
    <property type="entry name" value="Hydrolase"/>
    <property type="match status" value="1"/>
</dbReference>
<comment type="subunit">
    <text evidence="4">Monomer.</text>
</comment>
<evidence type="ECO:0000313" key="5">
    <source>
        <dbReference type="EMBL" id="TWF97153.1"/>
    </source>
</evidence>
<comment type="function">
    <text evidence="4">Bifunctional enzyme that catalyzes the enolization of 2,3-diketo-5-methylthiopentyl-1-phosphate (DK-MTP-1-P) into the intermediate 2-hydroxy-3-keto-5-methylthiopentenyl-1-phosphate (HK-MTPenyl-1-P), which is then dephosphorylated to form the acireductone 1,2-dihydroxy-3-keto-5-methylthiopentene (DHK-MTPene).</text>
</comment>
<keyword evidence="3 4" id="KW-0486">Methionine biosynthesis</keyword>
<dbReference type="SFLD" id="SFLDG01133">
    <property type="entry name" value="C1.5.4:_Enolase-phosphatase_Li"/>
    <property type="match status" value="1"/>
</dbReference>
<accession>A0A561UCP6</accession>
<dbReference type="PANTHER" id="PTHR20371:SF1">
    <property type="entry name" value="ENOLASE-PHOSPHATASE E1"/>
    <property type="match status" value="1"/>
</dbReference>
<keyword evidence="2 4" id="KW-0378">Hydrolase</keyword>
<protein>
    <recommendedName>
        <fullName evidence="4">Enolase-phosphatase E1</fullName>
        <ecNumber evidence="4">3.1.3.77</ecNumber>
    </recommendedName>
    <alternativeName>
        <fullName evidence="4">2,3-diketo-5-methylthio-1-phosphopentane phosphatase</fullName>
    </alternativeName>
</protein>
<comment type="caution">
    <text evidence="5">The sequence shown here is derived from an EMBL/GenBank/DDBJ whole genome shotgun (WGS) entry which is preliminary data.</text>
</comment>
<evidence type="ECO:0000256" key="3">
    <source>
        <dbReference type="ARBA" id="ARBA00023167"/>
    </source>
</evidence>
<dbReference type="Proteomes" id="UP000317940">
    <property type="component" value="Unassembled WGS sequence"/>
</dbReference>
<evidence type="ECO:0000313" key="6">
    <source>
        <dbReference type="Proteomes" id="UP000317940"/>
    </source>
</evidence>
<dbReference type="GO" id="GO:0043874">
    <property type="term" value="F:acireductone synthase activity"/>
    <property type="evidence" value="ECO:0007669"/>
    <property type="project" value="UniProtKB-EC"/>
</dbReference>
<sequence length="241" mass="25501">MSAVTAGPFAVDAVVLDIEGTVGSLAHVQEVLFPYARERLAHWTAEHWDDPRHAGIRREIREATGDPALGAAAAAAVLGDWSDQDLKTAPLKAVQALIWADGYADGSLHGHVYPEVPGVLADWQQAGIARYVYSSGALAAQRDWFAHSDLGDLSALLDGYFDLTTAGGKREPDSYRRIAAAVGAEGRSVLFLSDVDAELDAAAAAGWRTAGVRRAGDPRGTAVGAHPTVDSLHLLRVTSTR</sequence>
<dbReference type="GO" id="GO:0043715">
    <property type="term" value="F:2,3-diketo-5-methylthiopentyl-1-phosphate enolase activity"/>
    <property type="evidence" value="ECO:0007669"/>
    <property type="project" value="UniProtKB-UniRule"/>
</dbReference>
<evidence type="ECO:0000256" key="2">
    <source>
        <dbReference type="ARBA" id="ARBA00022801"/>
    </source>
</evidence>
<comment type="pathway">
    <text evidence="4">Amino-acid biosynthesis; L-methionine biosynthesis via salvage pathway; L-methionine from S-methyl-5-thio-alpha-D-ribose 1-phosphate: step 3/6.</text>
</comment>
<dbReference type="UniPathway" id="UPA00904">
    <property type="reaction ID" value="UER00876"/>
</dbReference>
<comment type="pathway">
    <text evidence="4">Amino-acid biosynthesis; L-methionine biosynthesis via salvage pathway; L-methionine from S-methyl-5-thio-alpha-D-ribose 1-phosphate: step 4/6.</text>
</comment>
<dbReference type="EMBL" id="VIWT01000001">
    <property type="protein sequence ID" value="TWF97153.1"/>
    <property type="molecule type" value="Genomic_DNA"/>
</dbReference>
<dbReference type="NCBIfam" id="TIGR01691">
    <property type="entry name" value="enolase-ppase"/>
    <property type="match status" value="1"/>
</dbReference>
<comment type="cofactor">
    <cofactor evidence="4">
        <name>Mg(2+)</name>
        <dbReference type="ChEBI" id="CHEBI:18420"/>
    </cofactor>
    <text evidence="4">Binds 1 Mg(2+) ion per subunit.</text>
</comment>
<comment type="catalytic activity">
    <reaction evidence="4">
        <text>5-methylsulfanyl-2,3-dioxopentyl phosphate + H2O = 1,2-dihydroxy-5-(methylsulfanyl)pent-1-en-3-one + phosphate</text>
        <dbReference type="Rhea" id="RHEA:21700"/>
        <dbReference type="ChEBI" id="CHEBI:15377"/>
        <dbReference type="ChEBI" id="CHEBI:43474"/>
        <dbReference type="ChEBI" id="CHEBI:49252"/>
        <dbReference type="ChEBI" id="CHEBI:58828"/>
        <dbReference type="EC" id="3.1.3.77"/>
    </reaction>
</comment>
<dbReference type="GO" id="GO:0043716">
    <property type="term" value="F:2-hydroxy-3-keto-5-methylthiopentenyl-1-phosphate phosphatase activity"/>
    <property type="evidence" value="ECO:0007669"/>
    <property type="project" value="UniProtKB-UniRule"/>
</dbReference>
<dbReference type="SFLD" id="SFLDG01129">
    <property type="entry name" value="C1.5:_HAD__Beta-PGM__Phosphata"/>
    <property type="match status" value="1"/>
</dbReference>
<reference evidence="5 6" key="1">
    <citation type="submission" date="2019-06" db="EMBL/GenBank/DDBJ databases">
        <title>Sequencing the genomes of 1000 actinobacteria strains.</title>
        <authorList>
            <person name="Klenk H.-P."/>
        </authorList>
    </citation>
    <scope>NUCLEOTIDE SEQUENCE [LARGE SCALE GENOMIC DNA]</scope>
    <source>
        <strain evidence="5 6">DSM 44826</strain>
    </source>
</reference>
<dbReference type="InterPro" id="IPR036412">
    <property type="entry name" value="HAD-like_sf"/>
</dbReference>
<dbReference type="EC" id="3.1.3.77" evidence="4"/>
<dbReference type="PANTHER" id="PTHR20371">
    <property type="entry name" value="ENOLASE-PHOSPHATASE E1"/>
    <property type="match status" value="1"/>
</dbReference>
<dbReference type="HAMAP" id="MF_01681">
    <property type="entry name" value="Salvage_MtnC"/>
    <property type="match status" value="1"/>
</dbReference>
<dbReference type="RefSeq" id="WP_246213349.1">
    <property type="nucleotide sequence ID" value="NZ_BAAAMZ010000036.1"/>
</dbReference>
<dbReference type="GO" id="GO:0000287">
    <property type="term" value="F:magnesium ion binding"/>
    <property type="evidence" value="ECO:0007669"/>
    <property type="project" value="UniProtKB-UniRule"/>
</dbReference>
<dbReference type="SFLD" id="SFLDS00003">
    <property type="entry name" value="Haloacid_Dehalogenase"/>
    <property type="match status" value="1"/>
</dbReference>
<dbReference type="AlphaFoldDB" id="A0A561UCP6"/>
<dbReference type="SUPFAM" id="SSF56784">
    <property type="entry name" value="HAD-like"/>
    <property type="match status" value="1"/>
</dbReference>
<evidence type="ECO:0000256" key="4">
    <source>
        <dbReference type="HAMAP-Rule" id="MF_01681"/>
    </source>
</evidence>
<proteinExistence type="inferred from homology"/>
<dbReference type="InterPro" id="IPR023943">
    <property type="entry name" value="Enolase-ppase_E1"/>
</dbReference>
<keyword evidence="4" id="KW-0479">Metal-binding</keyword>
<evidence type="ECO:0000256" key="1">
    <source>
        <dbReference type="ARBA" id="ARBA00022605"/>
    </source>
</evidence>
<organism evidence="5 6">
    <name type="scientific">Kitasatospora viridis</name>
    <dbReference type="NCBI Taxonomy" id="281105"/>
    <lineage>
        <taxon>Bacteria</taxon>
        <taxon>Bacillati</taxon>
        <taxon>Actinomycetota</taxon>
        <taxon>Actinomycetes</taxon>
        <taxon>Kitasatosporales</taxon>
        <taxon>Streptomycetaceae</taxon>
        <taxon>Kitasatospora</taxon>
    </lineage>
</organism>
<dbReference type="GO" id="GO:0019509">
    <property type="term" value="P:L-methionine salvage from methylthioadenosine"/>
    <property type="evidence" value="ECO:0007669"/>
    <property type="project" value="UniProtKB-UniRule"/>
</dbReference>
<keyword evidence="6" id="KW-1185">Reference proteome</keyword>
<keyword evidence="4" id="KW-0460">Magnesium</keyword>
<keyword evidence="1 4" id="KW-0028">Amino-acid biosynthesis</keyword>
<dbReference type="Gene3D" id="1.10.720.60">
    <property type="match status" value="1"/>
</dbReference>
<name>A0A561UCP6_9ACTN</name>
<comment type="similarity">
    <text evidence="4">Belongs to the HAD-like hydrolase superfamily. MasA/MtnC family.</text>
</comment>
<dbReference type="Gene3D" id="3.40.50.1000">
    <property type="entry name" value="HAD superfamily/HAD-like"/>
    <property type="match status" value="1"/>
</dbReference>